<dbReference type="GO" id="GO:0004888">
    <property type="term" value="F:transmembrane signaling receptor activity"/>
    <property type="evidence" value="ECO:0007669"/>
    <property type="project" value="InterPro"/>
</dbReference>
<dbReference type="InterPro" id="IPR003660">
    <property type="entry name" value="HAMP_dom"/>
</dbReference>
<keyword evidence="9" id="KW-1185">Reference proteome</keyword>
<dbReference type="PROSITE" id="PS50111">
    <property type="entry name" value="CHEMOTAXIS_TRANSDUC_2"/>
    <property type="match status" value="1"/>
</dbReference>
<evidence type="ECO:0000256" key="4">
    <source>
        <dbReference type="PROSITE-ProRule" id="PRU00284"/>
    </source>
</evidence>
<evidence type="ECO:0000259" key="6">
    <source>
        <dbReference type="PROSITE" id="PS50111"/>
    </source>
</evidence>
<dbReference type="GO" id="GO:0006935">
    <property type="term" value="P:chemotaxis"/>
    <property type="evidence" value="ECO:0007669"/>
    <property type="project" value="InterPro"/>
</dbReference>
<organism evidence="8 9">
    <name type="scientific">Photobacterium sanctipauli</name>
    <dbReference type="NCBI Taxonomy" id="1342794"/>
    <lineage>
        <taxon>Bacteria</taxon>
        <taxon>Pseudomonadati</taxon>
        <taxon>Pseudomonadota</taxon>
        <taxon>Gammaproteobacteria</taxon>
        <taxon>Vibrionales</taxon>
        <taxon>Vibrionaceae</taxon>
        <taxon>Photobacterium</taxon>
    </lineage>
</organism>
<comment type="subcellular location">
    <subcellularLocation>
        <location evidence="1">Membrane</location>
    </subcellularLocation>
</comment>
<feature type="domain" description="Methyl-accepting transducer" evidence="6">
    <location>
        <begin position="213"/>
        <end position="449"/>
    </location>
</feature>
<dbReference type="AlphaFoldDB" id="A0A2T3NRC7"/>
<dbReference type="CDD" id="cd11386">
    <property type="entry name" value="MCP_signal"/>
    <property type="match status" value="1"/>
</dbReference>
<evidence type="ECO:0000256" key="1">
    <source>
        <dbReference type="ARBA" id="ARBA00004370"/>
    </source>
</evidence>
<sequence>MREVEFRTVDRLFVKMSINDKFWLFFGLVSLLVVGLSASHYFGKLEQYKASHLQETQSRLNAIVDTAQSAGLDEQALRQLLSGQGIMLVSLPAQAEQTDTQTTVATALNHQQGYAQLSRPFGAEFDAVKSQALTTFFYSLLILVPIALLSYWLATFLGGALWVMHQATRRIADGDLTSRLGFHVGRDEFGIIGFELDRTMDTLSELVTTVKHSTDGLAQAAERSTDGAKSADQQIQQQYASVDSVATAMEEMTASANDIAGLAQQTSTQSDADMKKIDEGNQKVQQAIQVVMQLSQQTDDASRTVSSLNEKAEEINDVITTINAISEQTNLLALNAAIEAARAGEQGRGFAVVADEVRTLAGRTQQATVEIQAMIDKLQSETASISQITSSTLEQAYQSRDMITEIGSDVDAIAESARLVMDMSTQIATAAEQQTGVANDIASELHDIRNQSELLRSVTEQAVEENLSLTNTSHTLGKALEKYRTA</sequence>
<evidence type="ECO:0000313" key="8">
    <source>
        <dbReference type="EMBL" id="PSW18809.1"/>
    </source>
</evidence>
<dbReference type="SUPFAM" id="SSF58104">
    <property type="entry name" value="Methyl-accepting chemotaxis protein (MCP) signaling domain"/>
    <property type="match status" value="1"/>
</dbReference>
<dbReference type="Pfam" id="PF00015">
    <property type="entry name" value="MCPsignal"/>
    <property type="match status" value="1"/>
</dbReference>
<dbReference type="PANTHER" id="PTHR32089:SF65">
    <property type="entry name" value="CHEMOTAXIS SIGNAL TRANSDUCTION SYSTEM METHYL ACCEPTING SENSORY TRANSDUCER"/>
    <property type="match status" value="1"/>
</dbReference>
<evidence type="ECO:0000313" key="9">
    <source>
        <dbReference type="Proteomes" id="UP000241771"/>
    </source>
</evidence>
<feature type="domain" description="HAMP" evidence="7">
    <location>
        <begin position="155"/>
        <end position="208"/>
    </location>
</feature>
<dbReference type="PRINTS" id="PR00260">
    <property type="entry name" value="CHEMTRNSDUCR"/>
</dbReference>
<evidence type="ECO:0000256" key="2">
    <source>
        <dbReference type="ARBA" id="ARBA00023224"/>
    </source>
</evidence>
<gene>
    <name evidence="8" type="ORF">C9I98_15180</name>
</gene>
<dbReference type="PROSITE" id="PS50885">
    <property type="entry name" value="HAMP"/>
    <property type="match status" value="1"/>
</dbReference>
<dbReference type="CDD" id="cd06225">
    <property type="entry name" value="HAMP"/>
    <property type="match status" value="1"/>
</dbReference>
<protein>
    <submittedName>
        <fullName evidence="8">Methyl-accepting chemotaxis protein</fullName>
    </submittedName>
</protein>
<dbReference type="PANTHER" id="PTHR32089">
    <property type="entry name" value="METHYL-ACCEPTING CHEMOTAXIS PROTEIN MCPB"/>
    <property type="match status" value="1"/>
</dbReference>
<dbReference type="Proteomes" id="UP000241771">
    <property type="component" value="Unassembled WGS sequence"/>
</dbReference>
<dbReference type="FunFam" id="1.10.287.950:FF:000001">
    <property type="entry name" value="Methyl-accepting chemotaxis sensory transducer"/>
    <property type="match status" value="1"/>
</dbReference>
<feature type="transmembrane region" description="Helical" evidence="5">
    <location>
        <begin position="21"/>
        <end position="42"/>
    </location>
</feature>
<keyword evidence="5" id="KW-1133">Transmembrane helix</keyword>
<accession>A0A2T3NRC7</accession>
<proteinExistence type="inferred from homology"/>
<dbReference type="OrthoDB" id="6757190at2"/>
<comment type="caution">
    <text evidence="8">The sequence shown here is derived from an EMBL/GenBank/DDBJ whole genome shotgun (WGS) entry which is preliminary data.</text>
</comment>
<dbReference type="Gene3D" id="1.10.287.950">
    <property type="entry name" value="Methyl-accepting chemotaxis protein"/>
    <property type="match status" value="1"/>
</dbReference>
<dbReference type="SMART" id="SM00283">
    <property type="entry name" value="MA"/>
    <property type="match status" value="1"/>
</dbReference>
<dbReference type="GO" id="GO:0007165">
    <property type="term" value="P:signal transduction"/>
    <property type="evidence" value="ECO:0007669"/>
    <property type="project" value="UniProtKB-KW"/>
</dbReference>
<dbReference type="EMBL" id="PYMA01000009">
    <property type="protein sequence ID" value="PSW18809.1"/>
    <property type="molecule type" value="Genomic_DNA"/>
</dbReference>
<evidence type="ECO:0000256" key="5">
    <source>
        <dbReference type="SAM" id="Phobius"/>
    </source>
</evidence>
<evidence type="ECO:0000259" key="7">
    <source>
        <dbReference type="PROSITE" id="PS50885"/>
    </source>
</evidence>
<evidence type="ECO:0000256" key="3">
    <source>
        <dbReference type="ARBA" id="ARBA00029447"/>
    </source>
</evidence>
<reference evidence="8 9" key="1">
    <citation type="submission" date="2018-01" db="EMBL/GenBank/DDBJ databases">
        <title>Whole genome sequencing of Histamine producing bacteria.</title>
        <authorList>
            <person name="Butler K."/>
        </authorList>
    </citation>
    <scope>NUCLEOTIDE SEQUENCE [LARGE SCALE GENOMIC DNA]</scope>
    <source>
        <strain evidence="8 9">DSM 100436</strain>
    </source>
</reference>
<dbReference type="Pfam" id="PF00672">
    <property type="entry name" value="HAMP"/>
    <property type="match status" value="1"/>
</dbReference>
<keyword evidence="2 4" id="KW-0807">Transducer</keyword>
<dbReference type="InterPro" id="IPR004090">
    <property type="entry name" value="Chemotax_Me-accpt_rcpt"/>
</dbReference>
<dbReference type="GO" id="GO:0016020">
    <property type="term" value="C:membrane"/>
    <property type="evidence" value="ECO:0007669"/>
    <property type="project" value="UniProtKB-SubCell"/>
</dbReference>
<comment type="similarity">
    <text evidence="3">Belongs to the methyl-accepting chemotaxis (MCP) protein family.</text>
</comment>
<dbReference type="SMART" id="SM00304">
    <property type="entry name" value="HAMP"/>
    <property type="match status" value="1"/>
</dbReference>
<keyword evidence="5" id="KW-0472">Membrane</keyword>
<dbReference type="InterPro" id="IPR004089">
    <property type="entry name" value="MCPsignal_dom"/>
</dbReference>
<keyword evidence="5" id="KW-0812">Transmembrane</keyword>
<feature type="transmembrane region" description="Helical" evidence="5">
    <location>
        <begin position="136"/>
        <end position="163"/>
    </location>
</feature>
<dbReference type="RefSeq" id="WP_036821733.1">
    <property type="nucleotide sequence ID" value="NZ_JGVO01000356.1"/>
</dbReference>
<name>A0A2T3NRC7_9GAMM</name>